<name>A0A806KCU3_9BACT</name>
<evidence type="ECO:0000313" key="1">
    <source>
        <dbReference type="EMBL" id="AGS52405.1"/>
    </source>
</evidence>
<reference evidence="1" key="1">
    <citation type="submission" date="2012-03" db="EMBL/GenBank/DDBJ databases">
        <title>Functional metagenomics reveals considerable lignocellulase gene clusters in the gut microbiome of a wood-feeding higher termite.</title>
        <authorList>
            <person name="Liu N."/>
        </authorList>
    </citation>
    <scope>NUCLEOTIDE SEQUENCE</scope>
</reference>
<sequence>MSECVVDNKVWAERFFSEAGYDRYLKKEDFDHNCRIRSDEQDIFDWLLSHKDALDVGADGMTMRETFEILK</sequence>
<proteinExistence type="predicted"/>
<organism evidence="1">
    <name type="scientific">uncultured bacterium contig00085</name>
    <dbReference type="NCBI Taxonomy" id="1181558"/>
    <lineage>
        <taxon>Bacteria</taxon>
        <taxon>environmental samples</taxon>
    </lineage>
</organism>
<protein>
    <submittedName>
        <fullName evidence="1">Uncharacterized protein</fullName>
    </submittedName>
</protein>
<dbReference type="EMBL" id="JQ844192">
    <property type="protein sequence ID" value="AGS52405.1"/>
    <property type="molecule type" value="Genomic_DNA"/>
</dbReference>
<dbReference type="AlphaFoldDB" id="A0A806KCU3"/>
<accession>A0A806KCU3</accession>